<proteinExistence type="predicted"/>
<comment type="caution">
    <text evidence="4">The sequence shown here is derived from an EMBL/GenBank/DDBJ whole genome shotgun (WGS) entry which is preliminary data.</text>
</comment>
<evidence type="ECO:0000256" key="2">
    <source>
        <dbReference type="SAM" id="SignalP"/>
    </source>
</evidence>
<accession>A0A2M9C5J9</accession>
<dbReference type="Pfam" id="PF18962">
    <property type="entry name" value="Por_Secre_tail"/>
    <property type="match status" value="1"/>
</dbReference>
<protein>
    <recommendedName>
        <fullName evidence="3">Secretion system C-terminal sorting domain-containing protein</fullName>
    </recommendedName>
</protein>
<gene>
    <name evidence="4" type="ORF">CLV73_0059</name>
</gene>
<dbReference type="RefSeq" id="WP_100374913.1">
    <property type="nucleotide sequence ID" value="NZ_PGFD01000001.1"/>
</dbReference>
<keyword evidence="5" id="KW-1185">Reference proteome</keyword>
<sequence length="1720" mass="173525">MKKIYLWLLLVSSFATMKAQTTYYSKASATDFTAVSSWGTATDGTGTSPTSISNADNFVIQNASVMTLPANASVRQLTINSGSLTVAANTLTVSKAGAFDSTLTLSGGTLTVSGGNVVVNGNFNLTAGGKLTQSGGNISVDGNNAGAATGSVASGTFIVNFAPTANTDIDLSGGTFTIVDPHYTTTDTFQCSIPTAGATAATGTHTFRFGDGISTDNGGTNGFAFYSWNGTGIFKFKNVILETVTGGTNRFFLANGTYRNTVITGDLTINAGAEFRNAGTSSSTGASYFLGNIINNGTFTSLGGVAFADATSASSTSLTVSAATNAQTISGNGIFRNLTTSPTANFTSLIINNSSAGGVNFSNANSLLNGSNTGTVSGTLTFTNGIINTGSNTFVLGISGAAVGTLSYTAGGFGSGSTFSRWYGTAGSGTTIAASTVPAAGAGTYPFVTGNSGAYNANHFHRATAALTTAGQMAVKFNGATGTSSITPVTESSLTYDRQTNANWIVTTSAGYASSAAHTLAIQGQGTYIAASTNVAVLSNGALVGTAQAGTNQPMGQRTAVPAANIAATYTLATIAAEMPTESAQSGPWESTSTWVGGVVPSCVNAAVLSGHTVTVSASTTATPSNIIINAGGNLSVTGGSITVGCTNKNNYVNNNGTLSVSGGSLVVNGNINNATGSTFSQSAGAIVVDGNSGTVATSVLTGMPLVWFQSNNVNLTGGKLTIVAGHIGTAAADRAITYVPTTTPYPNITTGHTIQFGDGISTVANSTKGFETSLATRFYFGNVIVNTLSSANAFVASSSSTVVINGNLTVTAGEYRGGTTTQVVGGNIVNNGTLTNTGTLTFGQVTQTDMSSPTITPQTTAQSVSGSGVFRNLTASPTANFTSVTVNNSSSTGVTFADANSLLNGTNTGTVSGTLTLTTGFLNTGANTFVLGTSATSNGTLSYTAGGFSTGSTFARWWPTTTATGASITASTTTTATGAGVYPFATGTSTAFSARNMYLYQSAAATTGGKIAVQYNNVAGTNTVSIVDGAYTVDTQAKSNWVVSQSGITGTPTYSMAINGQDIYTAANGNSRITLASAPALGTHQAGTSYVNAQRTAIPLANLADTYYLGLSASDIPFISVANGNWNSGATWSKGTVPTCTDVVQIASGTTVTVNSAGNTSRNVTINAGGTLVNASGDLTVGCTLNNNFLANNGTLTVSGGTLNINGNIAVNSGGKFNQSGGQVNVDGNNAGSATGSVASGTYIVSFAPTANTDINLTGGTFTIVDPHYTTTETFRVTVPTAGAISATGTHTFKFGDGISTDNGGTNGFNFYSWAGTGIFKFKNVVLETVTGGSNRFFLVNGTYYNVVINGDLTINSGAEFRNAGTSTTTGASYFTGNIINNGTFTTSGGLSFADATSASSTSLTVSASTNAQTISGSGVFRNLTASPTANLTSLTVNNSNPAGVTLNVPLSVSGTLTLTQGFVNTTNTNLLTLGTATAAGTLSGGSTTAYIKGPFARTIGNANTSYILYPVGKTAYAPISLSPATTAVANMKAEAFDTNSGTASATIQNLSATRRWEAPLVSGTFTTINVRLGDNAITNANFPVIAPTASGIYDSLFGTTGTYAAGTPNTTQSTTALAAASYTGFLSYAEIAAALGTQEVASNDKEIKIYPNPFVDVLNISDINTIKSVSIVDISGRLVKTFDKPNSTLYLGELNSGMYLVVLNMKDGSKQTIKAIKR</sequence>
<name>A0A2M9C5J9_9FLAO</name>
<dbReference type="OrthoDB" id="1447704at2"/>
<dbReference type="InterPro" id="IPR026444">
    <property type="entry name" value="Secre_tail"/>
</dbReference>
<organism evidence="4 5">
    <name type="scientific">Chryseobacterium geocarposphaerae</name>
    <dbReference type="NCBI Taxonomy" id="1416776"/>
    <lineage>
        <taxon>Bacteria</taxon>
        <taxon>Pseudomonadati</taxon>
        <taxon>Bacteroidota</taxon>
        <taxon>Flavobacteriia</taxon>
        <taxon>Flavobacteriales</taxon>
        <taxon>Weeksellaceae</taxon>
        <taxon>Chryseobacterium group</taxon>
        <taxon>Chryseobacterium</taxon>
    </lineage>
</organism>
<feature type="signal peptide" evidence="2">
    <location>
        <begin position="1"/>
        <end position="19"/>
    </location>
</feature>
<dbReference type="Proteomes" id="UP000228740">
    <property type="component" value="Unassembled WGS sequence"/>
</dbReference>
<feature type="domain" description="Secretion system C-terminal sorting" evidence="3">
    <location>
        <begin position="1651"/>
        <end position="1713"/>
    </location>
</feature>
<evidence type="ECO:0000313" key="5">
    <source>
        <dbReference type="Proteomes" id="UP000228740"/>
    </source>
</evidence>
<dbReference type="EMBL" id="PGFD01000001">
    <property type="protein sequence ID" value="PJJ66093.1"/>
    <property type="molecule type" value="Genomic_DNA"/>
</dbReference>
<reference evidence="4 5" key="1">
    <citation type="submission" date="2017-11" db="EMBL/GenBank/DDBJ databases">
        <title>Genomic Encyclopedia of Archaeal and Bacterial Type Strains, Phase II (KMG-II): From Individual Species to Whole Genera.</title>
        <authorList>
            <person name="Goeker M."/>
        </authorList>
    </citation>
    <scope>NUCLEOTIDE SEQUENCE [LARGE SCALE GENOMIC DNA]</scope>
    <source>
        <strain evidence="4 5">DSM 27617</strain>
    </source>
</reference>
<keyword evidence="1 2" id="KW-0732">Signal</keyword>
<dbReference type="NCBIfam" id="TIGR04183">
    <property type="entry name" value="Por_Secre_tail"/>
    <property type="match status" value="1"/>
</dbReference>
<evidence type="ECO:0000256" key="1">
    <source>
        <dbReference type="ARBA" id="ARBA00022729"/>
    </source>
</evidence>
<evidence type="ECO:0000313" key="4">
    <source>
        <dbReference type="EMBL" id="PJJ66093.1"/>
    </source>
</evidence>
<evidence type="ECO:0000259" key="3">
    <source>
        <dbReference type="Pfam" id="PF18962"/>
    </source>
</evidence>
<feature type="chain" id="PRO_5014909312" description="Secretion system C-terminal sorting domain-containing protein" evidence="2">
    <location>
        <begin position="20"/>
        <end position="1720"/>
    </location>
</feature>